<dbReference type="EMBL" id="CP080467">
    <property type="protein sequence ID" value="UNO48245.1"/>
    <property type="molecule type" value="Genomic_DNA"/>
</dbReference>
<dbReference type="RefSeq" id="WP_021294757.1">
    <property type="nucleotide sequence ID" value="NZ_AURB01000013.1"/>
</dbReference>
<dbReference type="STRING" id="1356854.N007_01950"/>
<evidence type="ECO:0000256" key="1">
    <source>
        <dbReference type="SAM" id="MobiDB-lite"/>
    </source>
</evidence>
<dbReference type="KEGG" id="aaco:K1I37_16430"/>
<feature type="region of interest" description="Disordered" evidence="1">
    <location>
        <begin position="70"/>
        <end position="131"/>
    </location>
</feature>
<accession>T0CJY3</accession>
<proteinExistence type="predicted"/>
<accession>A0A9E6ZPU7</accession>
<name>T0CJY3_ALIAG</name>
<sequence length="131" mass="13109">MRELWNWVQGRRLSTMIVGLLSAAKVITDALGWHVISDQELNAIANGAAALLTVITVVMSHVKPIAAASATNVAQTGPAAEASGQARDTGSTGTPVSGGGGGGQSAGSSGSDDALPNPEMASDGYARPPKL</sequence>
<gene>
    <name evidence="2" type="ORF">K1I37_16430</name>
</gene>
<keyword evidence="3" id="KW-1185">Reference proteome</keyword>
<reference evidence="3" key="1">
    <citation type="journal article" date="2022" name="G3 (Bethesda)">
        <title>Unveiling the complete genome sequence of Alicyclobacillus acidoterrestris DSM 3922T, a taint-producing strain.</title>
        <authorList>
            <person name="Leonardo I.C."/>
            <person name="Barreto Crespo M.T."/>
            <person name="Gaspar F.B."/>
        </authorList>
    </citation>
    <scope>NUCLEOTIDE SEQUENCE [LARGE SCALE GENOMIC DNA]</scope>
    <source>
        <strain evidence="3">DSM 3922</strain>
    </source>
</reference>
<feature type="compositionally biased region" description="Gly residues" evidence="1">
    <location>
        <begin position="96"/>
        <end position="105"/>
    </location>
</feature>
<evidence type="ECO:0000313" key="3">
    <source>
        <dbReference type="Proteomes" id="UP000829401"/>
    </source>
</evidence>
<protein>
    <submittedName>
        <fullName evidence="2">Uncharacterized protein</fullName>
    </submittedName>
</protein>
<dbReference type="Proteomes" id="UP000829401">
    <property type="component" value="Chromosome"/>
</dbReference>
<dbReference type="AlphaFoldDB" id="T0CJY3"/>
<evidence type="ECO:0000313" key="2">
    <source>
        <dbReference type="EMBL" id="UNO48245.1"/>
    </source>
</evidence>
<organism evidence="2 3">
    <name type="scientific">Alicyclobacillus acidoterrestris (strain ATCC 49025 / DSM 3922 / CIP 106132 / NCIMB 13137 / GD3B)</name>
    <dbReference type="NCBI Taxonomy" id="1356854"/>
    <lineage>
        <taxon>Bacteria</taxon>
        <taxon>Bacillati</taxon>
        <taxon>Bacillota</taxon>
        <taxon>Bacilli</taxon>
        <taxon>Bacillales</taxon>
        <taxon>Alicyclobacillaceae</taxon>
        <taxon>Alicyclobacillus</taxon>
    </lineage>
</organism>